<accession>A0ACB8RGB2</accession>
<name>A0ACB8RGB2_9AGAM</name>
<gene>
    <name evidence="1" type="ORF">FA95DRAFT_1682348</name>
</gene>
<comment type="caution">
    <text evidence="1">The sequence shown here is derived from an EMBL/GenBank/DDBJ whole genome shotgun (WGS) entry which is preliminary data.</text>
</comment>
<sequence>MAKQKKRVNNFTVDSIRFCENCLRDIKIGLGGEANWSAHVRSEGHRLAVSRSRGLPRRNGILTNFFAAGPSTRNTARVHHTDAPGALSSRGPQVDSEDLASPGSIAHREVIDVDNLLPVPSDLGLIPSLRAAAATLPSSVPLATYGDTLSRFSGEPRSELDPDDEPWEYVDKTLNVAIGYGVTSAQLADILRRGPLGLDALCNWLEKCVQDLDINAVLLEGKIQRLLDAIGHCSQHARSASPAPILHQDTALAAEEGVNIADAPEYRKSSPNATDTAEDAAEAASSSLIDLTIDTDLDRCTSIDIPAPDVSRKVLHAPQVYSPCAGYAIDFPQGTSATLSYPFALHHARPLSWSVLVKDNSVVLHANDCSATVDMRNCPSQCCGNCAALHNHTIIMGIRHRALDGAHESTPWIYLSSAQTAHLLERKNGQINALRLRGLNAGRKLATRARHLDGQKRLIMAISSNHIPRIHVLLANAQKQRKGVFSLLELVDEAARQVYRPMSYDEADYQRAFLLWKLGGRSAAIIANHTLGVPSIDAARVHIRTKPLRPSAGLPTLEDALYNLSITFEPKGPPIIYESVTGLTILTDEIKVQERLRWDCPTNTILGICREHGQDCILKFHSIREADNLLESLQAGVCHLASEATVIASSILSGSPSEYGARPYIMSGTCKQEAFAAHTQLLEMAVRAIRVSTAVPRSLRVYCLCSDGESRRRRAFMDMALQKPLSPSSPIFGALASLRLLNLLCGEDDVTCDFDWKHVLKRFRNTLLREKGVIISGVPVTTSIIRAHLISEGMTPDEATSLLEPNDKQDVTLMFRLLNSIASLPPATSARSPTFQSSRRILQLLGTLYRLLLEAYLDINLSLHEQLSRLSAAAHMILALYHHERGDFIPAQLYFDVMSMVKNVYFCVAKTQIDNPAGEFWVILLGTDGLEKIFGKVRTMVGNDTHADLLQLANRIDGAFECVKILEQHPEWGGDARRLHLTSISEQGSNVSQKSDHITPRSWKGDVRVRTVLLATCWRDGRRLAVTALDNAGVSSPLNTMDDGAGFDILCPFGESKIVLTDGTIMSGELEEELDGPSVVIASDTLAHSDTSNNEPDLDDLASVEATSASAVDPVSTKQSAYIFLDTSDTKPVHKASILRVYSNPLAASNSKDRLRRVRGYSQYQSPPEEPELNIASSSDDNAMLAVEDPVLTLVRCNNLVFLAVIQVSGILIDGIHTDGIPATHIHEPNIRLRGRIMTLVEVDTLHQPSEPDWEWNGRFEERQDLVDIEGSLIELMNPAIQQQQSSVALTFAFRTPDLRSLGALIFERAQNSMHRVHAMLSTETFPYRTIQDDACFVCEDDCGIRGLQTSKNTCLGCPNILVAVLSIPELLKHTGAHVLHDPRFKGKEDPCGLCLRTGSSCVIYLKTKGKSGDQIDYSRSRCPNLRNFSIKAAMCFTDRSPCTNVPQRCPLCPKNSGAVWRYNMRAHLSTIHPTAKLQLYEKHFAIDERETVLMRGVYRAKPRASKKKKKNTGKSLTISEAHSTRLALRLIDDAPVENQGMQQSSRGSIPPAAETTDDDSGSEHDDSDGSDRSEGAPQEENVDSDSDGESQGDPVSTSSSPDREHASSVAATQTQSHDVQSDAQAEQLSDGQQGDIALNANPLTVIIQGAGQAEPTLAALAAVVDISDSRAGSGRRTRTASRRKQDEDSLRECTQCGLECAGGGILHCGAPGCTQMSHLHCMGIVEMPSAPWFCDNDCRKAAGYRTVGGRKKRPRVGV</sequence>
<evidence type="ECO:0000313" key="2">
    <source>
        <dbReference type="Proteomes" id="UP000814033"/>
    </source>
</evidence>
<keyword evidence="2" id="KW-1185">Reference proteome</keyword>
<reference evidence="1" key="2">
    <citation type="journal article" date="2022" name="New Phytol.">
        <title>Evolutionary transition to the ectomycorrhizal habit in the genomes of a hyperdiverse lineage of mushroom-forming fungi.</title>
        <authorList>
            <person name="Looney B."/>
            <person name="Miyauchi S."/>
            <person name="Morin E."/>
            <person name="Drula E."/>
            <person name="Courty P.E."/>
            <person name="Kohler A."/>
            <person name="Kuo A."/>
            <person name="LaButti K."/>
            <person name="Pangilinan J."/>
            <person name="Lipzen A."/>
            <person name="Riley R."/>
            <person name="Andreopoulos W."/>
            <person name="He G."/>
            <person name="Johnson J."/>
            <person name="Nolan M."/>
            <person name="Tritt A."/>
            <person name="Barry K.W."/>
            <person name="Grigoriev I.V."/>
            <person name="Nagy L.G."/>
            <person name="Hibbett D."/>
            <person name="Henrissat B."/>
            <person name="Matheny P.B."/>
            <person name="Labbe J."/>
            <person name="Martin F.M."/>
        </authorList>
    </citation>
    <scope>NUCLEOTIDE SEQUENCE</scope>
    <source>
        <strain evidence="1">FP105234-sp</strain>
    </source>
</reference>
<evidence type="ECO:0000313" key="1">
    <source>
        <dbReference type="EMBL" id="KAI0042726.1"/>
    </source>
</evidence>
<proteinExistence type="predicted"/>
<organism evidence="1 2">
    <name type="scientific">Auriscalpium vulgare</name>
    <dbReference type="NCBI Taxonomy" id="40419"/>
    <lineage>
        <taxon>Eukaryota</taxon>
        <taxon>Fungi</taxon>
        <taxon>Dikarya</taxon>
        <taxon>Basidiomycota</taxon>
        <taxon>Agaricomycotina</taxon>
        <taxon>Agaricomycetes</taxon>
        <taxon>Russulales</taxon>
        <taxon>Auriscalpiaceae</taxon>
        <taxon>Auriscalpium</taxon>
    </lineage>
</organism>
<dbReference type="EMBL" id="MU276050">
    <property type="protein sequence ID" value="KAI0042726.1"/>
    <property type="molecule type" value="Genomic_DNA"/>
</dbReference>
<dbReference type="Proteomes" id="UP000814033">
    <property type="component" value="Unassembled WGS sequence"/>
</dbReference>
<protein>
    <submittedName>
        <fullName evidence="1">Uncharacterized protein</fullName>
    </submittedName>
</protein>
<reference evidence="1" key="1">
    <citation type="submission" date="2021-02" db="EMBL/GenBank/DDBJ databases">
        <authorList>
            <consortium name="DOE Joint Genome Institute"/>
            <person name="Ahrendt S."/>
            <person name="Looney B.P."/>
            <person name="Miyauchi S."/>
            <person name="Morin E."/>
            <person name="Drula E."/>
            <person name="Courty P.E."/>
            <person name="Chicoki N."/>
            <person name="Fauchery L."/>
            <person name="Kohler A."/>
            <person name="Kuo A."/>
            <person name="Labutti K."/>
            <person name="Pangilinan J."/>
            <person name="Lipzen A."/>
            <person name="Riley R."/>
            <person name="Andreopoulos W."/>
            <person name="He G."/>
            <person name="Johnson J."/>
            <person name="Barry K.W."/>
            <person name="Grigoriev I.V."/>
            <person name="Nagy L."/>
            <person name="Hibbett D."/>
            <person name="Henrissat B."/>
            <person name="Matheny P.B."/>
            <person name="Labbe J."/>
            <person name="Martin F."/>
        </authorList>
    </citation>
    <scope>NUCLEOTIDE SEQUENCE</scope>
    <source>
        <strain evidence="1">FP105234-sp</strain>
    </source>
</reference>